<dbReference type="RefSeq" id="WP_066846589.1">
    <property type="nucleotide sequence ID" value="NZ_CP019602.1"/>
</dbReference>
<dbReference type="GO" id="GO:0004713">
    <property type="term" value="F:protein tyrosine kinase activity"/>
    <property type="evidence" value="ECO:0007669"/>
    <property type="project" value="TreeGrafter"/>
</dbReference>
<evidence type="ECO:0000313" key="3">
    <source>
        <dbReference type="EMBL" id="ARU16705.1"/>
    </source>
</evidence>
<feature type="coiled-coil region" evidence="1">
    <location>
        <begin position="203"/>
        <end position="230"/>
    </location>
</feature>
<accession>A0A1Z1FD77</accession>
<dbReference type="STRING" id="450378.GCA_001661675_02329"/>
<organism evidence="3 4">
    <name type="scientific">Croceicoccus marinus</name>
    <dbReference type="NCBI Taxonomy" id="450378"/>
    <lineage>
        <taxon>Bacteria</taxon>
        <taxon>Pseudomonadati</taxon>
        <taxon>Pseudomonadota</taxon>
        <taxon>Alphaproteobacteria</taxon>
        <taxon>Sphingomonadales</taxon>
        <taxon>Erythrobacteraceae</taxon>
        <taxon>Croceicoccus</taxon>
    </lineage>
</organism>
<gene>
    <name evidence="3" type="ORF">A9D14_11590</name>
</gene>
<dbReference type="GO" id="GO:0005886">
    <property type="term" value="C:plasma membrane"/>
    <property type="evidence" value="ECO:0007669"/>
    <property type="project" value="TreeGrafter"/>
</dbReference>
<dbReference type="AlphaFoldDB" id="A0A1Z1FD77"/>
<proteinExistence type="predicted"/>
<keyword evidence="4" id="KW-1185">Reference proteome</keyword>
<dbReference type="EMBL" id="CP019602">
    <property type="protein sequence ID" value="ARU16705.1"/>
    <property type="molecule type" value="Genomic_DNA"/>
</dbReference>
<reference evidence="3 4" key="1">
    <citation type="submission" date="2017-01" db="EMBL/GenBank/DDBJ databases">
        <title>Complete genome sequence of esterase-producing bacterium Croceicoccus marinus E4A9.</title>
        <authorList>
            <person name="Wu Y.-H."/>
            <person name="Cheng H."/>
            <person name="Xu L."/>
            <person name="Huo Y.-Y."/>
            <person name="Wang C.-S."/>
            <person name="Xu X.-W."/>
        </authorList>
    </citation>
    <scope>NUCLEOTIDE SEQUENCE [LARGE SCALE GENOMIC DNA]</scope>
    <source>
        <strain evidence="3 4">E4A9</strain>
    </source>
</reference>
<sequence>MHHDKDLQRLAEEVGTDNSGGLLRKVGDKLTKWRWFALFVIAPTLIASLYYGVIAADVYVSESRFVIKAPDRRANSMSSFSSFMQNAGLGGGQEQSSEILGYLRSRDALVDVSRSVDVRAIFSAEEADFLSQFPGPFESGNFEDLYEYYNEMVYAGPDAETGLTILQVNAFRPEDAQTLNAGLLDLSEQLVNRLNERVNAQAIDEAQDRVQLAEQRVRNARVQLAAFRNQSDLLDPEQQGAAVLAVSSNLITQEAAMRAKLSEVEAATPNHPSLPAMRERVAALAQQVAEQTGRAVGTPGGIASKLTGYETLLVEQEFATQMLTAANASLEQARAEAVSQQYYLERVVEPNRPDDALLPNRLKSVLAVLFACLCLYLVGWMLVVGILEHAPDD</sequence>
<keyword evidence="2" id="KW-0472">Membrane</keyword>
<evidence type="ECO:0000256" key="1">
    <source>
        <dbReference type="SAM" id="Coils"/>
    </source>
</evidence>
<keyword evidence="2" id="KW-0812">Transmembrane</keyword>
<dbReference type="PANTHER" id="PTHR32309">
    <property type="entry name" value="TYROSINE-PROTEIN KINASE"/>
    <property type="match status" value="1"/>
</dbReference>
<feature type="transmembrane region" description="Helical" evidence="2">
    <location>
        <begin position="35"/>
        <end position="60"/>
    </location>
</feature>
<dbReference type="InterPro" id="IPR050445">
    <property type="entry name" value="Bact_polysacc_biosynth/exp"/>
</dbReference>
<protein>
    <submittedName>
        <fullName evidence="3">Capsule biosynthesis protein</fullName>
    </submittedName>
</protein>
<evidence type="ECO:0000256" key="2">
    <source>
        <dbReference type="SAM" id="Phobius"/>
    </source>
</evidence>
<feature type="transmembrane region" description="Helical" evidence="2">
    <location>
        <begin position="365"/>
        <end position="387"/>
    </location>
</feature>
<evidence type="ECO:0000313" key="4">
    <source>
        <dbReference type="Proteomes" id="UP000195807"/>
    </source>
</evidence>
<dbReference type="Proteomes" id="UP000195807">
    <property type="component" value="Chromosome"/>
</dbReference>
<keyword evidence="2" id="KW-1133">Transmembrane helix</keyword>
<dbReference type="KEGG" id="cman:A9D14_11590"/>
<keyword evidence="1" id="KW-0175">Coiled coil</keyword>
<name>A0A1Z1FD77_9SPHN</name>
<dbReference type="PANTHER" id="PTHR32309:SF13">
    <property type="entry name" value="FERRIC ENTEROBACTIN TRANSPORT PROTEIN FEPE"/>
    <property type="match status" value="1"/>
</dbReference>
<dbReference type="OrthoDB" id="1523414at2"/>